<dbReference type="InterPro" id="IPR002172">
    <property type="entry name" value="LDrepeatLR_classA_rpt"/>
</dbReference>
<dbReference type="SMART" id="SM00192">
    <property type="entry name" value="LDLa"/>
    <property type="match status" value="3"/>
</dbReference>
<protein>
    <submittedName>
        <fullName evidence="10">Uncharacterized protein</fullName>
    </submittedName>
</protein>
<feature type="disulfide bond" evidence="8">
    <location>
        <begin position="29"/>
        <end position="41"/>
    </location>
</feature>
<keyword evidence="11" id="KW-1185">Reference proteome</keyword>
<keyword evidence="6" id="KW-0472">Membrane</keyword>
<organism evidence="10 11">
    <name type="scientific">Salarias fasciatus</name>
    <name type="common">Jewelled blenny</name>
    <name type="synonym">Blennius fasciatus</name>
    <dbReference type="NCBI Taxonomy" id="181472"/>
    <lineage>
        <taxon>Eukaryota</taxon>
        <taxon>Metazoa</taxon>
        <taxon>Chordata</taxon>
        <taxon>Craniata</taxon>
        <taxon>Vertebrata</taxon>
        <taxon>Euteleostomi</taxon>
        <taxon>Actinopterygii</taxon>
        <taxon>Neopterygii</taxon>
        <taxon>Teleostei</taxon>
        <taxon>Neoteleostei</taxon>
        <taxon>Acanthomorphata</taxon>
        <taxon>Ovalentaria</taxon>
        <taxon>Blenniimorphae</taxon>
        <taxon>Blenniiformes</taxon>
        <taxon>Blennioidei</taxon>
        <taxon>Blenniidae</taxon>
        <taxon>Salariinae</taxon>
        <taxon>Salarias</taxon>
    </lineage>
</organism>
<dbReference type="GO" id="GO:0012505">
    <property type="term" value="C:endomembrane system"/>
    <property type="evidence" value="ECO:0007669"/>
    <property type="project" value="UniProtKB-SubCell"/>
</dbReference>
<evidence type="ECO:0000256" key="5">
    <source>
        <dbReference type="ARBA" id="ARBA00022989"/>
    </source>
</evidence>
<proteinExistence type="predicted"/>
<dbReference type="SUPFAM" id="SSF57424">
    <property type="entry name" value="LDL receptor-like module"/>
    <property type="match status" value="3"/>
</dbReference>
<keyword evidence="4" id="KW-0677">Repeat</keyword>
<keyword evidence="3" id="KW-0812">Transmembrane</keyword>
<dbReference type="Gene3D" id="4.10.400.10">
    <property type="entry name" value="Low-density Lipoprotein Receptor"/>
    <property type="match status" value="3"/>
</dbReference>
<dbReference type="OMA" id="ANCGRFP"/>
<evidence type="ECO:0000256" key="6">
    <source>
        <dbReference type="ARBA" id="ARBA00023136"/>
    </source>
</evidence>
<dbReference type="CDD" id="cd00112">
    <property type="entry name" value="LDLa"/>
    <property type="match status" value="3"/>
</dbReference>
<evidence type="ECO:0000256" key="2">
    <source>
        <dbReference type="ARBA" id="ARBA00004308"/>
    </source>
</evidence>
<evidence type="ECO:0000256" key="7">
    <source>
        <dbReference type="ARBA" id="ARBA00023157"/>
    </source>
</evidence>
<evidence type="ECO:0000256" key="1">
    <source>
        <dbReference type="ARBA" id="ARBA00004167"/>
    </source>
</evidence>
<reference evidence="10" key="2">
    <citation type="submission" date="2025-09" db="UniProtKB">
        <authorList>
            <consortium name="Ensembl"/>
        </authorList>
    </citation>
    <scope>IDENTIFICATION</scope>
</reference>
<feature type="region of interest" description="Disordered" evidence="9">
    <location>
        <begin position="240"/>
        <end position="289"/>
    </location>
</feature>
<dbReference type="InParanoid" id="A0A672F823"/>
<keyword evidence="7 8" id="KW-1015">Disulfide bond</keyword>
<dbReference type="InterPro" id="IPR023415">
    <property type="entry name" value="LDLR_class-A_CS"/>
</dbReference>
<comment type="caution">
    <text evidence="8">Lacks conserved residue(s) required for the propagation of feature annotation.</text>
</comment>
<dbReference type="Proteomes" id="UP000472267">
    <property type="component" value="Unassembled WGS sequence"/>
</dbReference>
<evidence type="ECO:0000256" key="8">
    <source>
        <dbReference type="PROSITE-ProRule" id="PRU00124"/>
    </source>
</evidence>
<feature type="disulfide bond" evidence="8">
    <location>
        <begin position="48"/>
        <end position="63"/>
    </location>
</feature>
<dbReference type="PROSITE" id="PS50068">
    <property type="entry name" value="LDLRA_2"/>
    <property type="match status" value="3"/>
</dbReference>
<dbReference type="InterPro" id="IPR050685">
    <property type="entry name" value="LDLR"/>
</dbReference>
<feature type="region of interest" description="Disordered" evidence="9">
    <location>
        <begin position="207"/>
        <end position="228"/>
    </location>
</feature>
<dbReference type="Ensembl" id="ENSSFAT00005002468.1">
    <property type="protein sequence ID" value="ENSSFAP00005002283.1"/>
    <property type="gene ID" value="ENSSFAG00005001622.1"/>
</dbReference>
<comment type="subcellular location">
    <subcellularLocation>
        <location evidence="2">Endomembrane system</location>
    </subcellularLocation>
    <subcellularLocation>
        <location evidence="1">Membrane</location>
        <topology evidence="1">Single-pass membrane protein</topology>
    </subcellularLocation>
</comment>
<dbReference type="GO" id="GO:0005886">
    <property type="term" value="C:plasma membrane"/>
    <property type="evidence" value="ECO:0007669"/>
    <property type="project" value="TreeGrafter"/>
</dbReference>
<dbReference type="PANTHER" id="PTHR24270">
    <property type="entry name" value="LOW-DENSITY LIPOPROTEIN RECEPTOR-RELATED"/>
    <property type="match status" value="1"/>
</dbReference>
<dbReference type="PANTHER" id="PTHR24270:SF62">
    <property type="entry name" value="LOW-DENSITY LIPOPROTEIN RECEPTOR-RELATED PROTEIN 2"/>
    <property type="match status" value="1"/>
</dbReference>
<evidence type="ECO:0000256" key="3">
    <source>
        <dbReference type="ARBA" id="ARBA00022692"/>
    </source>
</evidence>
<dbReference type="GO" id="GO:0016192">
    <property type="term" value="P:vesicle-mediated transport"/>
    <property type="evidence" value="ECO:0007669"/>
    <property type="project" value="UniProtKB-ARBA"/>
</dbReference>
<feature type="compositionally biased region" description="Low complexity" evidence="9">
    <location>
        <begin position="207"/>
        <end position="223"/>
    </location>
</feature>
<feature type="disulfide bond" evidence="8">
    <location>
        <begin position="72"/>
        <end position="90"/>
    </location>
</feature>
<feature type="disulfide bond" evidence="8">
    <location>
        <begin position="84"/>
        <end position="99"/>
    </location>
</feature>
<accession>A0A672F823</accession>
<evidence type="ECO:0000313" key="10">
    <source>
        <dbReference type="Ensembl" id="ENSSFAP00005002283.1"/>
    </source>
</evidence>
<evidence type="ECO:0000256" key="9">
    <source>
        <dbReference type="SAM" id="MobiDB-lite"/>
    </source>
</evidence>
<name>A0A672F823_SALFA</name>
<feature type="disulfide bond" evidence="8">
    <location>
        <begin position="65"/>
        <end position="77"/>
    </location>
</feature>
<dbReference type="PROSITE" id="PS01209">
    <property type="entry name" value="LDLRA_1"/>
    <property type="match status" value="2"/>
</dbReference>
<dbReference type="AlphaFoldDB" id="A0A672F823"/>
<dbReference type="Pfam" id="PF00057">
    <property type="entry name" value="Ldl_recept_a"/>
    <property type="match status" value="3"/>
</dbReference>
<dbReference type="InterPro" id="IPR036055">
    <property type="entry name" value="LDL_receptor-like_sf"/>
</dbReference>
<evidence type="ECO:0000256" key="4">
    <source>
        <dbReference type="ARBA" id="ARBA00022737"/>
    </source>
</evidence>
<feature type="disulfide bond" evidence="8">
    <location>
        <begin position="36"/>
        <end position="54"/>
    </location>
</feature>
<sequence length="289" mass="29788">SWFQFWFLGVGSELFCRQRSLPADCGVACDRGEFLCAGGRCILYLHRCDGHDDCGDLSDERGCVCAPGEFQCPGDQCVPAGRVCDGRTDCPSGTDEAVCPSKGDGLSFACADGTCVSETQLCDGAADCPGGEDENLTNCYAATTTPPPPPPVTAASGTRRFSTGAPIPRTGVGIGGSLPAVLAAGPVPAGRTSSAVPRWSSVCLRRGAATGRRTARTPATSSGAPPPAVRVGCPGLPGVEPLGPLEPLQRHLRAGRLQPQEVLPPRRPAAALPRSGGPETAVLQRQLPR</sequence>
<feature type="disulfide bond" evidence="8">
    <location>
        <begin position="110"/>
        <end position="128"/>
    </location>
</feature>
<reference evidence="10" key="1">
    <citation type="submission" date="2025-08" db="UniProtKB">
        <authorList>
            <consortium name="Ensembl"/>
        </authorList>
    </citation>
    <scope>IDENTIFICATION</scope>
</reference>
<dbReference type="PRINTS" id="PR00261">
    <property type="entry name" value="LDLRECEPTOR"/>
</dbReference>
<evidence type="ECO:0000313" key="11">
    <source>
        <dbReference type="Proteomes" id="UP000472267"/>
    </source>
</evidence>
<keyword evidence="5" id="KW-1133">Transmembrane helix</keyword>